<evidence type="ECO:0000256" key="1">
    <source>
        <dbReference type="SAM" id="MobiDB-lite"/>
    </source>
</evidence>
<dbReference type="PANTHER" id="PTHR46619:SF2">
    <property type="entry name" value="XS DOMAIN PROTEIN"/>
    <property type="match status" value="1"/>
</dbReference>
<sequence>MRGGRRNAGSSGGRDRGKDHASRMKYLCYDWRREPFGDPSRCSTGSLMDDSRLEVLPERSRRTLDKRSRSVERWGDHPPWQLDYGNKLACSPQSAQRRYLPQPLPQSALEAEAVKFQEHRLLSDDISADPGRKLSWPMKERDFRRQNEDALHATSLGIKEHDVLLNKPSFFDEFSSRNRYSDQPLSSTLHSSERLASTDRFGMKIQCNEALLDRGCHGDRYHDMKRENAYWKESPLPKPHSFQPRPFSRTSSSTLAKDDFMSLRHGSIPDRLDGSIGKYLNDHLENNPYRDGPIIDSPYNELHDQPLVYVPEQHGSREVDDLRNELNREPFLVCNEHSCTMGSNFLDYGRERIDTTNFSHRVLNERGYTDHCNYLHREVSPDHHEMSQTHMRSLSNSRDVHGEIGLKSSKGHGNIAFGVEYDLFGSDASTVPKENGRRYRNSLLDYDIGMHKQGMSPAHAGPSYRVNCNNHDTNGISYGDYVSRSSNEIDLQSKFLGNQNAFVRTSPCWNEETCSNQELVRLCPSKRALLEQRSYKTSANRIIISDPWMDSLSRTPVYAKNDHGIRSNKRLKRDYVDIQDSCTLGKKQDLSRPYKHYKRSMHDKYRLQGRKFNGKGAHLIKNDPSEGSEEFKHKVHKAFLQYSKLLNMSPQRQSIFQGQGKNKKMHCFVCGRQLMDTHSLVAHTYHSLKVGLRTEHLGLHKALCVLLGWNWLVAPDGANACRSRVFSEARIIREDLILWPPLVLIHNVYSRNKSNTKEFMVSIEGLKKILKDIGIDTVKGQVLEGNRSSDSFFVVKFLATFSGLQEAEKLHKYYADKRHGKQEFLQITSTRDGIKNQGETQPKELHDFLYGYMALAEDLDKLDAETKKRSLVKSKMDIEAIADAPLRTDNG</sequence>
<evidence type="ECO:0000313" key="3">
    <source>
        <dbReference type="EMBL" id="KAG0485711.1"/>
    </source>
</evidence>
<feature type="domain" description="XS" evidence="2">
    <location>
        <begin position="734"/>
        <end position="860"/>
    </location>
</feature>
<proteinExistence type="predicted"/>
<dbReference type="InterPro" id="IPR005380">
    <property type="entry name" value="XS_domain"/>
</dbReference>
<dbReference type="OrthoDB" id="656546at2759"/>
<evidence type="ECO:0000313" key="4">
    <source>
        <dbReference type="Proteomes" id="UP000636800"/>
    </source>
</evidence>
<gene>
    <name evidence="3" type="ORF">HPP92_009790</name>
</gene>
<comment type="caution">
    <text evidence="3">The sequence shown here is derived from an EMBL/GenBank/DDBJ whole genome shotgun (WGS) entry which is preliminary data.</text>
</comment>
<dbReference type="PANTHER" id="PTHR46619">
    <property type="entry name" value="RNA RECOGNITION MOTIF XS DOMAIN PROTEIN-RELATED"/>
    <property type="match status" value="1"/>
</dbReference>
<dbReference type="Gene3D" id="3.30.70.2890">
    <property type="entry name" value="XS domain"/>
    <property type="match status" value="1"/>
</dbReference>
<evidence type="ECO:0000259" key="2">
    <source>
        <dbReference type="Pfam" id="PF03468"/>
    </source>
</evidence>
<protein>
    <recommendedName>
        <fullName evidence="2">XS domain-containing protein</fullName>
    </recommendedName>
</protein>
<dbReference type="Pfam" id="PF03468">
    <property type="entry name" value="XS"/>
    <property type="match status" value="1"/>
</dbReference>
<dbReference type="AlphaFoldDB" id="A0A835V7B5"/>
<keyword evidence="4" id="KW-1185">Reference proteome</keyword>
<dbReference type="InterPro" id="IPR038588">
    <property type="entry name" value="XS_domain_sf"/>
</dbReference>
<reference evidence="3 4" key="1">
    <citation type="journal article" date="2020" name="Nat. Food">
        <title>A phased Vanilla planifolia genome enables genetic improvement of flavour and production.</title>
        <authorList>
            <person name="Hasing T."/>
            <person name="Tang H."/>
            <person name="Brym M."/>
            <person name="Khazi F."/>
            <person name="Huang T."/>
            <person name="Chambers A.H."/>
        </authorList>
    </citation>
    <scope>NUCLEOTIDE SEQUENCE [LARGE SCALE GENOMIC DNA]</scope>
    <source>
        <tissue evidence="3">Leaf</tissue>
    </source>
</reference>
<name>A0A835V7B5_VANPL</name>
<dbReference type="Proteomes" id="UP000636800">
    <property type="component" value="Unassembled WGS sequence"/>
</dbReference>
<dbReference type="GO" id="GO:0031047">
    <property type="term" value="P:regulatory ncRNA-mediated gene silencing"/>
    <property type="evidence" value="ECO:0007669"/>
    <property type="project" value="InterPro"/>
</dbReference>
<dbReference type="EMBL" id="JADCNL010000004">
    <property type="protein sequence ID" value="KAG0485711.1"/>
    <property type="molecule type" value="Genomic_DNA"/>
</dbReference>
<organism evidence="3 4">
    <name type="scientific">Vanilla planifolia</name>
    <name type="common">Vanilla</name>
    <dbReference type="NCBI Taxonomy" id="51239"/>
    <lineage>
        <taxon>Eukaryota</taxon>
        <taxon>Viridiplantae</taxon>
        <taxon>Streptophyta</taxon>
        <taxon>Embryophyta</taxon>
        <taxon>Tracheophyta</taxon>
        <taxon>Spermatophyta</taxon>
        <taxon>Magnoliopsida</taxon>
        <taxon>Liliopsida</taxon>
        <taxon>Asparagales</taxon>
        <taxon>Orchidaceae</taxon>
        <taxon>Vanilloideae</taxon>
        <taxon>Vanilleae</taxon>
        <taxon>Vanilla</taxon>
    </lineage>
</organism>
<accession>A0A835V7B5</accession>
<feature type="region of interest" description="Disordered" evidence="1">
    <location>
        <begin position="1"/>
        <end position="20"/>
    </location>
</feature>